<feature type="transmembrane region" description="Helical" evidence="1">
    <location>
        <begin position="48"/>
        <end position="67"/>
    </location>
</feature>
<keyword evidence="1" id="KW-0472">Membrane</keyword>
<dbReference type="EMBL" id="PGFG01000001">
    <property type="protein sequence ID" value="PJJ74831.1"/>
    <property type="molecule type" value="Genomic_DNA"/>
</dbReference>
<dbReference type="AlphaFoldDB" id="A0A2M9CSK6"/>
<sequence length="82" mass="9087">MKKFLWGMLMLVIGLLLIGIDSYAQCSICTKTASDLNPDAARSLNAGILYLMITPLALVGFIGWRWWVSNKQGEDEGDANHE</sequence>
<reference evidence="2 3" key="1">
    <citation type="submission" date="2017-11" db="EMBL/GenBank/DDBJ databases">
        <title>Genomic Encyclopedia of Archaeal and Bacterial Type Strains, Phase II (KMG-II): From Individual Species to Whole Genera.</title>
        <authorList>
            <person name="Goeker M."/>
        </authorList>
    </citation>
    <scope>NUCLEOTIDE SEQUENCE [LARGE SCALE GENOMIC DNA]</scope>
    <source>
        <strain evidence="2 3">DSM 27268</strain>
    </source>
</reference>
<evidence type="ECO:0000256" key="1">
    <source>
        <dbReference type="SAM" id="Phobius"/>
    </source>
</evidence>
<protein>
    <submittedName>
        <fullName evidence="2">Uncharacterized protein</fullName>
    </submittedName>
</protein>
<dbReference type="RefSeq" id="WP_100313516.1">
    <property type="nucleotide sequence ID" value="NZ_PGFG01000001.1"/>
</dbReference>
<evidence type="ECO:0000313" key="3">
    <source>
        <dbReference type="Proteomes" id="UP000230000"/>
    </source>
</evidence>
<accession>A0A2M9CSK6</accession>
<gene>
    <name evidence="2" type="ORF">BXY57_0394</name>
</gene>
<keyword evidence="3" id="KW-1185">Reference proteome</keyword>
<evidence type="ECO:0000313" key="2">
    <source>
        <dbReference type="EMBL" id="PJJ74831.1"/>
    </source>
</evidence>
<keyword evidence="1" id="KW-1133">Transmembrane helix</keyword>
<dbReference type="Proteomes" id="UP000230000">
    <property type="component" value="Unassembled WGS sequence"/>
</dbReference>
<dbReference type="OrthoDB" id="678747at2"/>
<organism evidence="2 3">
    <name type="scientific">Thermoflavifilum aggregans</name>
    <dbReference type="NCBI Taxonomy" id="454188"/>
    <lineage>
        <taxon>Bacteria</taxon>
        <taxon>Pseudomonadati</taxon>
        <taxon>Bacteroidota</taxon>
        <taxon>Chitinophagia</taxon>
        <taxon>Chitinophagales</taxon>
        <taxon>Chitinophagaceae</taxon>
        <taxon>Thermoflavifilum</taxon>
    </lineage>
</organism>
<proteinExistence type="predicted"/>
<name>A0A2M9CSK6_9BACT</name>
<comment type="caution">
    <text evidence="2">The sequence shown here is derived from an EMBL/GenBank/DDBJ whole genome shotgun (WGS) entry which is preliminary data.</text>
</comment>
<keyword evidence="1" id="KW-0812">Transmembrane</keyword>